<keyword evidence="1" id="KW-0472">Membrane</keyword>
<evidence type="ECO:0008006" key="4">
    <source>
        <dbReference type="Google" id="ProtNLM"/>
    </source>
</evidence>
<dbReference type="Proteomes" id="UP001525961">
    <property type="component" value="Unassembled WGS sequence"/>
</dbReference>
<keyword evidence="1" id="KW-0812">Transmembrane</keyword>
<feature type="transmembrane region" description="Helical" evidence="1">
    <location>
        <begin position="447"/>
        <end position="474"/>
    </location>
</feature>
<accession>A0ABT2N1M6</accession>
<keyword evidence="1" id="KW-1133">Transmembrane helix</keyword>
<name>A0ABT2N1M6_9CYAN</name>
<evidence type="ECO:0000313" key="3">
    <source>
        <dbReference type="Proteomes" id="UP001525961"/>
    </source>
</evidence>
<comment type="caution">
    <text evidence="2">The sequence shown here is derived from an EMBL/GenBank/DDBJ whole genome shotgun (WGS) entry which is preliminary data.</text>
</comment>
<reference evidence="2 3" key="1">
    <citation type="journal article" date="2022" name="Front. Microbiol.">
        <title>High genomic differentiation and limited gene flow indicate recent cryptic speciation within the genus Laspinema (cyanobacteria).</title>
        <authorList>
            <person name="Stanojkovic A."/>
            <person name="Skoupy S."/>
            <person name="Skaloud P."/>
            <person name="Dvorak P."/>
        </authorList>
    </citation>
    <scope>NUCLEOTIDE SEQUENCE [LARGE SCALE GENOMIC DNA]</scope>
    <source>
        <strain evidence="2 3">D3b</strain>
    </source>
</reference>
<sequence length="498" mass="56991">MIEQLSGELLHYPKLSLYAFHLCHDMALAEGERVEDADVIWQRFEEFGESLDILALKTCRQWLNIPEQQATIAFRELLSEELDRCLSFPFPEVEGKSDTPRRNGELYAVQLHDTYVADLTFRYPGTVSVAELTHLNPEGMLLPDRISASIGQTLVLFAKAVIAEESPSLATLRDLADRCLQALLTNAPLPVLPSYRAQGKLLGSPIFEYDNDAENPAQSCHILIWLDCHPDTATLEASGDYYHPLMDLLCYRSKIRFSYHQARTRYRDCRQLYHQLETLMKGLQTLPEDTAEKLTVLQDSLLKINPQAFTYASHIRDMEDQRTTMITNLKNYTTKLEALTTNIDGEQEFRFFQAFSHECRSKFLRQINTDLNYLRPGNALFGHCIATMRGIVEVEQAKMNNKQQQTNQDLQNEIQAVGVGIAAGAIVASNSALIFQPWKREREIFEFSFSWPFVGFIIALVISVFCSVGAWYWAKEGIKQGRFPFRDARERPSKKLKR</sequence>
<evidence type="ECO:0000313" key="2">
    <source>
        <dbReference type="EMBL" id="MCT7976584.1"/>
    </source>
</evidence>
<proteinExistence type="predicted"/>
<evidence type="ECO:0000256" key="1">
    <source>
        <dbReference type="SAM" id="Phobius"/>
    </source>
</evidence>
<keyword evidence="3" id="KW-1185">Reference proteome</keyword>
<protein>
    <recommendedName>
        <fullName evidence="4">CorA-like Mg2+ transporter protein</fullName>
    </recommendedName>
</protein>
<organism evidence="2 3">
    <name type="scientific">Laspinema olomoucense D3b</name>
    <dbReference type="NCBI Taxonomy" id="2953688"/>
    <lineage>
        <taxon>Bacteria</taxon>
        <taxon>Bacillati</taxon>
        <taxon>Cyanobacteriota</taxon>
        <taxon>Cyanophyceae</taxon>
        <taxon>Oscillatoriophycideae</taxon>
        <taxon>Oscillatoriales</taxon>
        <taxon>Laspinemataceae</taxon>
        <taxon>Laspinema</taxon>
        <taxon>Laspinema olomoucense</taxon>
    </lineage>
</organism>
<dbReference type="RefSeq" id="WP_261234395.1">
    <property type="nucleotide sequence ID" value="NZ_JAMXFA010000003.1"/>
</dbReference>
<dbReference type="EMBL" id="JAMXFA010000003">
    <property type="protein sequence ID" value="MCT7976584.1"/>
    <property type="molecule type" value="Genomic_DNA"/>
</dbReference>
<gene>
    <name evidence="2" type="ORF">NG792_02445</name>
</gene>